<proteinExistence type="predicted"/>
<evidence type="ECO:0000256" key="7">
    <source>
        <dbReference type="SAM" id="MobiDB-lite"/>
    </source>
</evidence>
<evidence type="ECO:0000259" key="8">
    <source>
        <dbReference type="PROSITE" id="PS50048"/>
    </source>
</evidence>
<evidence type="ECO:0000256" key="4">
    <source>
        <dbReference type="ARBA" id="ARBA00023125"/>
    </source>
</evidence>
<dbReference type="GO" id="GO:0000981">
    <property type="term" value="F:DNA-binding transcription factor activity, RNA polymerase II-specific"/>
    <property type="evidence" value="ECO:0007669"/>
    <property type="project" value="InterPro"/>
</dbReference>
<dbReference type="SUPFAM" id="SSF57701">
    <property type="entry name" value="Zn2/Cys6 DNA-binding domain"/>
    <property type="match status" value="1"/>
</dbReference>
<feature type="compositionally biased region" description="Polar residues" evidence="7">
    <location>
        <begin position="172"/>
        <end position="186"/>
    </location>
</feature>
<dbReference type="SMART" id="SM00066">
    <property type="entry name" value="GAL4"/>
    <property type="match status" value="1"/>
</dbReference>
<name>A0A9W4I0A2_PENOL</name>
<dbReference type="InterPro" id="IPR007219">
    <property type="entry name" value="XnlR_reg_dom"/>
</dbReference>
<dbReference type="PROSITE" id="PS50048">
    <property type="entry name" value="ZN2_CY6_FUNGAL_2"/>
    <property type="match status" value="1"/>
</dbReference>
<reference evidence="9" key="1">
    <citation type="submission" date="2021-07" db="EMBL/GenBank/DDBJ databases">
        <authorList>
            <person name="Branca A.L. A."/>
        </authorList>
    </citation>
    <scope>NUCLEOTIDE SEQUENCE</scope>
</reference>
<evidence type="ECO:0000256" key="1">
    <source>
        <dbReference type="ARBA" id="ARBA00022723"/>
    </source>
</evidence>
<dbReference type="GO" id="GO:0003677">
    <property type="term" value="F:DNA binding"/>
    <property type="evidence" value="ECO:0007669"/>
    <property type="project" value="UniProtKB-KW"/>
</dbReference>
<dbReference type="AlphaFoldDB" id="A0A9W4I0A2"/>
<feature type="region of interest" description="Disordered" evidence="7">
    <location>
        <begin position="149"/>
        <end position="194"/>
    </location>
</feature>
<feature type="compositionally biased region" description="Basic and acidic residues" evidence="7">
    <location>
        <begin position="526"/>
        <end position="547"/>
    </location>
</feature>
<feature type="domain" description="Zn(2)-C6 fungal-type" evidence="8">
    <location>
        <begin position="38"/>
        <end position="69"/>
    </location>
</feature>
<keyword evidence="2" id="KW-0862">Zinc</keyword>
<dbReference type="Pfam" id="PF00172">
    <property type="entry name" value="Zn_clus"/>
    <property type="match status" value="1"/>
</dbReference>
<keyword evidence="5" id="KW-0804">Transcription</keyword>
<feature type="compositionally biased region" description="Low complexity" evidence="7">
    <location>
        <begin position="106"/>
        <end position="117"/>
    </location>
</feature>
<dbReference type="SMART" id="SM00906">
    <property type="entry name" value="Fungal_trans"/>
    <property type="match status" value="1"/>
</dbReference>
<dbReference type="InterPro" id="IPR051439">
    <property type="entry name" value="XlnR/Xlr1"/>
</dbReference>
<dbReference type="InterPro" id="IPR036864">
    <property type="entry name" value="Zn2-C6_fun-type_DNA-bd_sf"/>
</dbReference>
<keyword evidence="4" id="KW-0238">DNA-binding</keyword>
<dbReference type="PANTHER" id="PTHR47663:SF2">
    <property type="entry name" value="ARABINOLYTIC TRANSCRIPTIONAL ACTIVATOR ARAR-RELATED"/>
    <property type="match status" value="1"/>
</dbReference>
<feature type="region of interest" description="Disordered" evidence="7">
    <location>
        <begin position="106"/>
        <end position="132"/>
    </location>
</feature>
<keyword evidence="3" id="KW-0805">Transcription regulation</keyword>
<evidence type="ECO:0000256" key="3">
    <source>
        <dbReference type="ARBA" id="ARBA00023015"/>
    </source>
</evidence>
<dbReference type="GO" id="GO:0006351">
    <property type="term" value="P:DNA-templated transcription"/>
    <property type="evidence" value="ECO:0007669"/>
    <property type="project" value="InterPro"/>
</dbReference>
<feature type="region of interest" description="Disordered" evidence="7">
    <location>
        <begin position="346"/>
        <end position="367"/>
    </location>
</feature>
<protein>
    <recommendedName>
        <fullName evidence="8">Zn(2)-C6 fungal-type domain-containing protein</fullName>
    </recommendedName>
</protein>
<dbReference type="OrthoDB" id="39175at2759"/>
<comment type="caution">
    <text evidence="9">The sequence shown here is derived from an EMBL/GenBank/DDBJ whole genome shotgun (WGS) entry which is preliminary data.</text>
</comment>
<sequence length="800" mass="89895">MHSEIEIHMEDLSSPPVPHLGADEVPKRKRRVRRNQIACDSCHMRRVRCDLISPSPCSRCTHAGIKCGFTRTLRKRGRIPRSKLGNITTEHSQRDSRLWINNHSAAHSLSSQSSPSSMGPTTPESVAESWPPATNDIDSLLALLEDENHTTGDTSQGWEIPELSPRDPFPSIDQTSDGSLHSSFQVESPVPPPPVSWDSGYTNYNTEHEPIHIFTNLEDTNLDEVNQPAQQPPLRYPVLNDVMGFLGPHVPCELICHLIERYFCDDLFTNPHMVYGQLKCSLLRKSSLLGDRYRPTKPALLMSMLWMAAVNDRDFSFSSSSAQQTNFCRSLGRLTFSLLPQLSEQTSSGQHMSSPAGLPSLPTPSQSMGDPVGDLDDVITYIHIASICSAEDNTSSLKWWKAAIHLARKLKLNSKADILLESGDSSSNYCEYCGHGSLGSAAKSTCIYHDVPESNENFDNNMHPGSRSVTLSYESLEEQRRAWWLLYIMDRHLALRHNLPLEILDAECAGVLLPMNETSWQNGDLVPHDSHSQTDLDPGRENRSGDRIFPDFRFNDSSLFGFLLPLMTITGKTLRQNQARSQPQHDRSTESFEISQHLDMYETSLATLITPVEAPSPEGKNSNKLSGQQHHTAVIYASFFVQALRMMLVGKRNWGFLVEDEQCWTSPAFASTISYSLNAASCLRRILHFDPDASFCPFFFGIQLFQVSLPMLLIVERLQEKCGKDVLDACEVMIRATEACLVTRNTDYQKRLRQLMRSAVSQSWGRPVSASDTKSRRKAVFALYLWTRRGMHWPDELGAS</sequence>
<dbReference type="PROSITE" id="PS00463">
    <property type="entry name" value="ZN2_CY6_FUNGAL_1"/>
    <property type="match status" value="1"/>
</dbReference>
<evidence type="ECO:0000313" key="10">
    <source>
        <dbReference type="Proteomes" id="UP001153618"/>
    </source>
</evidence>
<keyword evidence="10" id="KW-1185">Reference proteome</keyword>
<evidence type="ECO:0000256" key="5">
    <source>
        <dbReference type="ARBA" id="ARBA00023163"/>
    </source>
</evidence>
<keyword evidence="1" id="KW-0479">Metal-binding</keyword>
<dbReference type="Proteomes" id="UP001153618">
    <property type="component" value="Unassembled WGS sequence"/>
</dbReference>
<feature type="compositionally biased region" description="Basic and acidic residues" evidence="7">
    <location>
        <begin position="1"/>
        <end position="11"/>
    </location>
</feature>
<dbReference type="GO" id="GO:0008270">
    <property type="term" value="F:zinc ion binding"/>
    <property type="evidence" value="ECO:0007669"/>
    <property type="project" value="InterPro"/>
</dbReference>
<evidence type="ECO:0000256" key="2">
    <source>
        <dbReference type="ARBA" id="ARBA00022833"/>
    </source>
</evidence>
<gene>
    <name evidence="9" type="ORF">POLS_LOCUS6882</name>
</gene>
<accession>A0A9W4I0A2</accession>
<dbReference type="Gene3D" id="4.10.240.10">
    <property type="entry name" value="Zn(2)-C6 fungal-type DNA-binding domain"/>
    <property type="match status" value="1"/>
</dbReference>
<evidence type="ECO:0000256" key="6">
    <source>
        <dbReference type="ARBA" id="ARBA00023242"/>
    </source>
</evidence>
<dbReference type="Pfam" id="PF04082">
    <property type="entry name" value="Fungal_trans"/>
    <property type="match status" value="1"/>
</dbReference>
<dbReference type="InterPro" id="IPR001138">
    <property type="entry name" value="Zn2Cys6_DnaBD"/>
</dbReference>
<dbReference type="PANTHER" id="PTHR47663">
    <property type="entry name" value="XYLANOLYTIC TRANSCRIPTIONAL ACTIVATOR XLNR-RELATED"/>
    <property type="match status" value="1"/>
</dbReference>
<organism evidence="9 10">
    <name type="scientific">Penicillium olsonii</name>
    <dbReference type="NCBI Taxonomy" id="99116"/>
    <lineage>
        <taxon>Eukaryota</taxon>
        <taxon>Fungi</taxon>
        <taxon>Dikarya</taxon>
        <taxon>Ascomycota</taxon>
        <taxon>Pezizomycotina</taxon>
        <taxon>Eurotiomycetes</taxon>
        <taxon>Eurotiomycetidae</taxon>
        <taxon>Eurotiales</taxon>
        <taxon>Aspergillaceae</taxon>
        <taxon>Penicillium</taxon>
    </lineage>
</organism>
<dbReference type="CDD" id="cd00067">
    <property type="entry name" value="GAL4"/>
    <property type="match status" value="1"/>
</dbReference>
<keyword evidence="6" id="KW-0539">Nucleus</keyword>
<dbReference type="CDD" id="cd12148">
    <property type="entry name" value="fungal_TF_MHR"/>
    <property type="match status" value="1"/>
</dbReference>
<evidence type="ECO:0000313" key="9">
    <source>
        <dbReference type="EMBL" id="CAG8178773.1"/>
    </source>
</evidence>
<feature type="region of interest" description="Disordered" evidence="7">
    <location>
        <begin position="523"/>
        <end position="547"/>
    </location>
</feature>
<dbReference type="EMBL" id="CAJVOS010000038">
    <property type="protein sequence ID" value="CAG8178773.1"/>
    <property type="molecule type" value="Genomic_DNA"/>
</dbReference>
<feature type="region of interest" description="Disordered" evidence="7">
    <location>
        <begin position="1"/>
        <end position="30"/>
    </location>
</feature>